<dbReference type="NCBIfam" id="NF008268">
    <property type="entry name" value="PRK11040.1"/>
    <property type="match status" value="1"/>
</dbReference>
<accession>A0A1H7L7A5</accession>
<protein>
    <submittedName>
        <fullName evidence="5">PmbA protein</fullName>
    </submittedName>
</protein>
<dbReference type="GO" id="GO:0005829">
    <property type="term" value="C:cytosol"/>
    <property type="evidence" value="ECO:0007669"/>
    <property type="project" value="TreeGrafter"/>
</dbReference>
<organism evidence="5 6">
    <name type="scientific">Ectothiorhodospira marina</name>
    <dbReference type="NCBI Taxonomy" id="1396821"/>
    <lineage>
        <taxon>Bacteria</taxon>
        <taxon>Pseudomonadati</taxon>
        <taxon>Pseudomonadota</taxon>
        <taxon>Gammaproteobacteria</taxon>
        <taxon>Chromatiales</taxon>
        <taxon>Ectothiorhodospiraceae</taxon>
        <taxon>Ectothiorhodospira</taxon>
    </lineage>
</organism>
<evidence type="ECO:0000259" key="4">
    <source>
        <dbReference type="Pfam" id="PF19290"/>
    </source>
</evidence>
<dbReference type="Pfam" id="PF19290">
    <property type="entry name" value="PmbA_TldD_2nd"/>
    <property type="match status" value="1"/>
</dbReference>
<dbReference type="Gene3D" id="3.30.2290.10">
    <property type="entry name" value="PmbA/TldD superfamily"/>
    <property type="match status" value="1"/>
</dbReference>
<dbReference type="InterPro" id="IPR036059">
    <property type="entry name" value="TldD/PmbA_sf"/>
</dbReference>
<evidence type="ECO:0000256" key="1">
    <source>
        <dbReference type="ARBA" id="ARBA00005836"/>
    </source>
</evidence>
<feature type="domain" description="Metalloprotease TldD/E central" evidence="4">
    <location>
        <begin position="124"/>
        <end position="232"/>
    </location>
</feature>
<name>A0A1H7L7A5_9GAMM</name>
<feature type="domain" description="Metalloprotease TldD/E N-terminal" evidence="2">
    <location>
        <begin position="33"/>
        <end position="97"/>
    </location>
</feature>
<gene>
    <name evidence="5" type="ORF">SAMN05444515_10722</name>
</gene>
<comment type="similarity">
    <text evidence="1">Belongs to the peptidase U62 family.</text>
</comment>
<dbReference type="PANTHER" id="PTHR43421">
    <property type="entry name" value="METALLOPROTEASE PMBA"/>
    <property type="match status" value="1"/>
</dbReference>
<evidence type="ECO:0000313" key="5">
    <source>
        <dbReference type="EMBL" id="SEK94157.1"/>
    </source>
</evidence>
<evidence type="ECO:0000259" key="2">
    <source>
        <dbReference type="Pfam" id="PF01523"/>
    </source>
</evidence>
<feature type="domain" description="Metalloprotease TldD/E C-terminal" evidence="3">
    <location>
        <begin position="239"/>
        <end position="447"/>
    </location>
</feature>
<keyword evidence="6" id="KW-1185">Reference proteome</keyword>
<dbReference type="Pfam" id="PF19289">
    <property type="entry name" value="PmbA_TldD_3rd"/>
    <property type="match status" value="1"/>
</dbReference>
<dbReference type="Proteomes" id="UP000199256">
    <property type="component" value="Unassembled WGS sequence"/>
</dbReference>
<dbReference type="EMBL" id="FOAA01000007">
    <property type="protein sequence ID" value="SEK94157.1"/>
    <property type="molecule type" value="Genomic_DNA"/>
</dbReference>
<dbReference type="RefSeq" id="WP_177169889.1">
    <property type="nucleotide sequence ID" value="NZ_FOAA01000007.1"/>
</dbReference>
<dbReference type="GO" id="GO:0006508">
    <property type="term" value="P:proteolysis"/>
    <property type="evidence" value="ECO:0007669"/>
    <property type="project" value="InterPro"/>
</dbReference>
<dbReference type="STRING" id="1396821.SAMN05444515_10722"/>
<dbReference type="InterPro" id="IPR035068">
    <property type="entry name" value="TldD/PmbA_N"/>
</dbReference>
<dbReference type="InterPro" id="IPR047657">
    <property type="entry name" value="PmbA"/>
</dbReference>
<sequence>MSETTTPALDEKDLEAIVGQVLDEARRAGATSAEAGASQDAGLSVNVRLGEVETLEYHKDQGIAVTVYMGQRKGTASTSDLKPASLREAAEAACRIARYTAEDPCAGLADAALMARDYPALDLDHPWGLTADEGIDIARACEAAARERDARIVNSEGAGINSFRGTAVYGNTHGFVGGYATTRHALSCSVLAGDDAGNMQRDYWYTVARHRDALEAAEAVGVEAADRALRRLGGRRLSTRRCPVLYSPDVARSVLGHFIGAIRGSTLYRKASFLVDQLGEPIFPEFVHIHEQPHILRALGSAPFDNEGVATQARDLVSGGRLESYALDTYAARKLGMQSTGNAGGLRNLTIDPGPMDFEQLLREMGTGLLVTELIGHGVNMVTGDYSRGAAGFWVENGEIQYPVEEITVAGNLKDMFHNLRAVGSDMDLRGNVRTGSLLIDGLTVAGE</sequence>
<dbReference type="SUPFAM" id="SSF111283">
    <property type="entry name" value="Putative modulator of DNA gyrase, PmbA/TldD"/>
    <property type="match status" value="1"/>
</dbReference>
<evidence type="ECO:0000259" key="3">
    <source>
        <dbReference type="Pfam" id="PF19289"/>
    </source>
</evidence>
<reference evidence="6" key="1">
    <citation type="submission" date="2016-10" db="EMBL/GenBank/DDBJ databases">
        <authorList>
            <person name="Varghese N."/>
            <person name="Submissions S."/>
        </authorList>
    </citation>
    <scope>NUCLEOTIDE SEQUENCE [LARGE SCALE GENOMIC DNA]</scope>
    <source>
        <strain evidence="6">DSM 241</strain>
    </source>
</reference>
<dbReference type="InterPro" id="IPR002510">
    <property type="entry name" value="Metalloprtase-TldD/E_N"/>
</dbReference>
<dbReference type="Pfam" id="PF01523">
    <property type="entry name" value="PmbA_TldD_1st"/>
    <property type="match status" value="1"/>
</dbReference>
<dbReference type="InterPro" id="IPR045570">
    <property type="entry name" value="Metalloprtase-TldD/E_cen_dom"/>
</dbReference>
<dbReference type="PANTHER" id="PTHR43421:SF1">
    <property type="entry name" value="METALLOPROTEASE PMBA"/>
    <property type="match status" value="1"/>
</dbReference>
<proteinExistence type="inferred from homology"/>
<dbReference type="GO" id="GO:0008237">
    <property type="term" value="F:metallopeptidase activity"/>
    <property type="evidence" value="ECO:0007669"/>
    <property type="project" value="InterPro"/>
</dbReference>
<evidence type="ECO:0000313" key="6">
    <source>
        <dbReference type="Proteomes" id="UP000199256"/>
    </source>
</evidence>
<dbReference type="AlphaFoldDB" id="A0A1H7L7A5"/>
<dbReference type="InterPro" id="IPR045569">
    <property type="entry name" value="Metalloprtase-TldD/E_C"/>
</dbReference>